<gene>
    <name evidence="1" type="ORF">HUW51_09990</name>
</gene>
<evidence type="ECO:0008006" key="3">
    <source>
        <dbReference type="Google" id="ProtNLM"/>
    </source>
</evidence>
<dbReference type="RefSeq" id="WP_185273874.1">
    <property type="nucleotide sequence ID" value="NZ_CP055156.1"/>
</dbReference>
<evidence type="ECO:0000313" key="2">
    <source>
        <dbReference type="Proteomes" id="UP000515237"/>
    </source>
</evidence>
<keyword evidence="2" id="KW-1185">Reference proteome</keyword>
<reference evidence="1 2" key="1">
    <citation type="journal article" date="2018" name="Int. J. Syst. Evol. Microbiol.">
        <title>Adhaeribacter swui sp. nov., isolated from wet mud.</title>
        <authorList>
            <person name="Kim D.U."/>
            <person name="Kim K.W."/>
            <person name="Kang M.S."/>
            <person name="Kim J.Y."/>
            <person name="Jang J.H."/>
            <person name="Kim M.K."/>
        </authorList>
    </citation>
    <scope>NUCLEOTIDE SEQUENCE [LARGE SCALE GENOMIC DNA]</scope>
    <source>
        <strain evidence="1 2">KCTC 52873</strain>
    </source>
</reference>
<dbReference type="EMBL" id="CP055156">
    <property type="protein sequence ID" value="QNF33047.1"/>
    <property type="molecule type" value="Genomic_DNA"/>
</dbReference>
<sequence>MRCLSESFLHIDWDEEYDILYLEWYYYPGQEAYRESLNSTLNLARQKEIRFFIANVKQLKAIEPTEISWYIENWFPELLTLPIQKIAFILSTNNFEESAAGFIQKLDIPVLPFEMEFFTQIEKAYAWIKNNPLAGPRLYTE</sequence>
<protein>
    <recommendedName>
        <fullName evidence="3">STAS/SEC14 domain-containing protein</fullName>
    </recommendedName>
</protein>
<organism evidence="1 2">
    <name type="scientific">Adhaeribacter swui</name>
    <dbReference type="NCBI Taxonomy" id="2086471"/>
    <lineage>
        <taxon>Bacteria</taxon>
        <taxon>Pseudomonadati</taxon>
        <taxon>Bacteroidota</taxon>
        <taxon>Cytophagia</taxon>
        <taxon>Cytophagales</taxon>
        <taxon>Hymenobacteraceae</taxon>
        <taxon>Adhaeribacter</taxon>
    </lineage>
</organism>
<dbReference type="AlphaFoldDB" id="A0A7G7G7B3"/>
<dbReference type="Proteomes" id="UP000515237">
    <property type="component" value="Chromosome"/>
</dbReference>
<accession>A0A7G7G7B3</accession>
<evidence type="ECO:0000313" key="1">
    <source>
        <dbReference type="EMBL" id="QNF33047.1"/>
    </source>
</evidence>
<proteinExistence type="predicted"/>
<name>A0A7G7G7B3_9BACT</name>
<dbReference type="KEGG" id="aswu:HUW51_09990"/>